<dbReference type="RefSeq" id="WP_035929124.1">
    <property type="nucleotide sequence ID" value="NZ_JSUH01000014.1"/>
</dbReference>
<dbReference type="AlphaFoldDB" id="A0A0A6VNJ9"/>
<dbReference type="PROSITE" id="PS51257">
    <property type="entry name" value="PROKAR_LIPOPROTEIN"/>
    <property type="match status" value="1"/>
</dbReference>
<name>A0A0A6VNJ9_KOCRO</name>
<accession>A0A0A6VNJ9</accession>
<keyword evidence="1" id="KW-0732">Signal</keyword>
<keyword evidence="4" id="KW-1185">Reference proteome</keyword>
<dbReference type="PANTHER" id="PTHR30024:SF42">
    <property type="entry name" value="ALIPHATIC SULFONATES-BINDING PROTEIN-RELATED"/>
    <property type="match status" value="1"/>
</dbReference>
<dbReference type="InterPro" id="IPR015168">
    <property type="entry name" value="SsuA/THI5"/>
</dbReference>
<comment type="caution">
    <text evidence="3">The sequence shown here is derived from an EMBL/GenBank/DDBJ whole genome shotgun (WGS) entry which is preliminary data.</text>
</comment>
<proteinExistence type="predicted"/>
<dbReference type="OrthoDB" id="5174711at2"/>
<gene>
    <name evidence="3" type="ORF">GY22_14385</name>
</gene>
<dbReference type="PANTHER" id="PTHR30024">
    <property type="entry name" value="ALIPHATIC SULFONATES-BINDING PROTEIN-RELATED"/>
    <property type="match status" value="1"/>
</dbReference>
<feature type="domain" description="SsuA/THI5-like" evidence="2">
    <location>
        <begin position="55"/>
        <end position="264"/>
    </location>
</feature>
<dbReference type="Gene3D" id="3.40.190.10">
    <property type="entry name" value="Periplasmic binding protein-like II"/>
    <property type="match status" value="2"/>
</dbReference>
<evidence type="ECO:0000313" key="3">
    <source>
        <dbReference type="EMBL" id="KHD96645.1"/>
    </source>
</evidence>
<organism evidence="3 4">
    <name type="scientific">Kocuria rosea subsp. polaris</name>
    <dbReference type="NCBI Taxonomy" id="136273"/>
    <lineage>
        <taxon>Bacteria</taxon>
        <taxon>Bacillati</taxon>
        <taxon>Actinomycetota</taxon>
        <taxon>Actinomycetes</taxon>
        <taxon>Micrococcales</taxon>
        <taxon>Micrococcaceae</taxon>
        <taxon>Kocuria</taxon>
    </lineage>
</organism>
<evidence type="ECO:0000313" key="4">
    <source>
        <dbReference type="Proteomes" id="UP000030466"/>
    </source>
</evidence>
<dbReference type="Proteomes" id="UP000030466">
    <property type="component" value="Unassembled WGS sequence"/>
</dbReference>
<dbReference type="SUPFAM" id="SSF53850">
    <property type="entry name" value="Periplasmic binding protein-like II"/>
    <property type="match status" value="1"/>
</dbReference>
<evidence type="ECO:0000259" key="2">
    <source>
        <dbReference type="Pfam" id="PF09084"/>
    </source>
</evidence>
<dbReference type="Pfam" id="PF09084">
    <property type="entry name" value="NMT1"/>
    <property type="match status" value="1"/>
</dbReference>
<protein>
    <recommendedName>
        <fullName evidence="2">SsuA/THI5-like domain-containing protein</fullName>
    </recommendedName>
</protein>
<feature type="signal peptide" evidence="1">
    <location>
        <begin position="1"/>
        <end position="17"/>
    </location>
</feature>
<dbReference type="EMBL" id="JSUH01000014">
    <property type="protein sequence ID" value="KHD96645.1"/>
    <property type="molecule type" value="Genomic_DNA"/>
</dbReference>
<reference evidence="3 4" key="1">
    <citation type="journal article" date="2003" name="Int. J. Syst. Evol. Microbiol.">
        <title>Kocuria polaris sp. nov., an orange-pigmented psychrophilic bacterium isolated from an Antarctic cyanobacterial mat sample.</title>
        <authorList>
            <person name="Reddy G.S."/>
            <person name="Prakash J.S."/>
            <person name="Prabahar V."/>
            <person name="Matsumoto G.I."/>
            <person name="Stackebrandt E."/>
            <person name="Shivaji S."/>
        </authorList>
    </citation>
    <scope>NUCLEOTIDE SEQUENCE [LARGE SCALE GENOMIC DNA]</scope>
    <source>
        <strain evidence="3 4">CMS 76or</strain>
    </source>
</reference>
<sequence>MKRMPLVSAAAATLLLAGCGAGSESPEAQGLDPAAPVAVNVAETAGVPSAYLNYGVQQGFFEEEGLDVTVDVSAGGAAAVPGLMSGGLQLAGSNTVSALLAVEKGLPITMVAPGTFGSETEGEDFSAVLVAENSEIREPADLAGATIAVNTLENIGDVTISAALEEHGVDPAGVEFVEIGFPDMIPALERGQIDAAWEIEPFVTIGAESGARPVLWPYVEARPGLMVGSYLATREYREQNPEVIEAFRNGLEATAASVAEDPDAFRAALPDLARVTPEVAGSMTLPQWRSEIDVESLEFIEEQMREHGLISEPVDVDAVVGD</sequence>
<feature type="chain" id="PRO_5038376029" description="SsuA/THI5-like domain-containing protein" evidence="1">
    <location>
        <begin position="18"/>
        <end position="322"/>
    </location>
</feature>
<evidence type="ECO:0000256" key="1">
    <source>
        <dbReference type="SAM" id="SignalP"/>
    </source>
</evidence>